<evidence type="ECO:0000256" key="1">
    <source>
        <dbReference type="SAM" id="MobiDB-lite"/>
    </source>
</evidence>
<evidence type="ECO:0000313" key="3">
    <source>
        <dbReference type="Proteomes" id="UP001341840"/>
    </source>
</evidence>
<comment type="caution">
    <text evidence="2">The sequence shown here is derived from an EMBL/GenBank/DDBJ whole genome shotgun (WGS) entry which is preliminary data.</text>
</comment>
<dbReference type="EMBL" id="JASCZI010181264">
    <property type="protein sequence ID" value="MED6180335.1"/>
    <property type="molecule type" value="Genomic_DNA"/>
</dbReference>
<feature type="compositionally biased region" description="Polar residues" evidence="1">
    <location>
        <begin position="228"/>
        <end position="249"/>
    </location>
</feature>
<feature type="region of interest" description="Disordered" evidence="1">
    <location>
        <begin position="71"/>
        <end position="249"/>
    </location>
</feature>
<proteinExistence type="predicted"/>
<sequence length="249" mass="28165">MGSGVIYYEYEKREKFEDYDMKADAELGTFKIRLYHFDDESFVHPLHSVQFEPDRPYEIPIEALMADKILSASKGEKSSTERPRSSRRPSPHYSPRTMLVAQRERSTSSVKGTRSFRRGTTSSSVRKPRSWELIPPSEGWMCDANDEKEIGGMDPSEKEESKEDPEEAGNPEDRVPATPSLPMDIDAEEDFQRYIEELGRAPEPSPLRSSQASVLDEPVEAADRQSASRDGSSYNLFGVWQSQSSSPNS</sequence>
<evidence type="ECO:0000313" key="2">
    <source>
        <dbReference type="EMBL" id="MED6180335.1"/>
    </source>
</evidence>
<name>A0ABU6W6Y3_9FABA</name>
<accession>A0ABU6W6Y3</accession>
<feature type="compositionally biased region" description="Basic and acidic residues" evidence="1">
    <location>
        <begin position="190"/>
        <end position="200"/>
    </location>
</feature>
<gene>
    <name evidence="2" type="ORF">PIB30_009403</name>
</gene>
<feature type="compositionally biased region" description="Basic and acidic residues" evidence="1">
    <location>
        <begin position="74"/>
        <end position="84"/>
    </location>
</feature>
<organism evidence="2 3">
    <name type="scientific">Stylosanthes scabra</name>
    <dbReference type="NCBI Taxonomy" id="79078"/>
    <lineage>
        <taxon>Eukaryota</taxon>
        <taxon>Viridiplantae</taxon>
        <taxon>Streptophyta</taxon>
        <taxon>Embryophyta</taxon>
        <taxon>Tracheophyta</taxon>
        <taxon>Spermatophyta</taxon>
        <taxon>Magnoliopsida</taxon>
        <taxon>eudicotyledons</taxon>
        <taxon>Gunneridae</taxon>
        <taxon>Pentapetalae</taxon>
        <taxon>rosids</taxon>
        <taxon>fabids</taxon>
        <taxon>Fabales</taxon>
        <taxon>Fabaceae</taxon>
        <taxon>Papilionoideae</taxon>
        <taxon>50 kb inversion clade</taxon>
        <taxon>dalbergioids sensu lato</taxon>
        <taxon>Dalbergieae</taxon>
        <taxon>Pterocarpus clade</taxon>
        <taxon>Stylosanthes</taxon>
    </lineage>
</organism>
<keyword evidence="3" id="KW-1185">Reference proteome</keyword>
<protein>
    <submittedName>
        <fullName evidence="2">Uncharacterized protein</fullName>
    </submittedName>
</protein>
<dbReference type="Proteomes" id="UP001341840">
    <property type="component" value="Unassembled WGS sequence"/>
</dbReference>
<feature type="compositionally biased region" description="Basic and acidic residues" evidence="1">
    <location>
        <begin position="145"/>
        <end position="161"/>
    </location>
</feature>
<reference evidence="2 3" key="1">
    <citation type="journal article" date="2023" name="Plants (Basel)">
        <title>Bridging the Gap: Combining Genomics and Transcriptomics Approaches to Understand Stylosanthes scabra, an Orphan Legume from the Brazilian Caatinga.</title>
        <authorList>
            <person name="Ferreira-Neto J.R.C."/>
            <person name="da Silva M.D."/>
            <person name="Binneck E."/>
            <person name="de Melo N.F."/>
            <person name="da Silva R.H."/>
            <person name="de Melo A.L.T.M."/>
            <person name="Pandolfi V."/>
            <person name="Bustamante F.O."/>
            <person name="Brasileiro-Vidal A.C."/>
            <person name="Benko-Iseppon A.M."/>
        </authorList>
    </citation>
    <scope>NUCLEOTIDE SEQUENCE [LARGE SCALE GENOMIC DNA]</scope>
    <source>
        <tissue evidence="2">Leaves</tissue>
    </source>
</reference>